<dbReference type="GO" id="GO:0004130">
    <property type="term" value="F:cytochrome-c peroxidase activity"/>
    <property type="evidence" value="ECO:0007669"/>
    <property type="project" value="TreeGrafter"/>
</dbReference>
<protein>
    <submittedName>
        <fullName evidence="11">Di-heme enzyme</fullName>
    </submittedName>
</protein>
<keyword evidence="3 9" id="KW-0479">Metal-binding</keyword>
<evidence type="ECO:0000256" key="2">
    <source>
        <dbReference type="ARBA" id="ARBA00022617"/>
    </source>
</evidence>
<proteinExistence type="predicted"/>
<dbReference type="RefSeq" id="WP_135775806.1">
    <property type="nucleotide sequence ID" value="NZ_RQEY01000023.1"/>
</dbReference>
<dbReference type="PANTHER" id="PTHR30600:SF14">
    <property type="entry name" value="CYTOCHROME C PEROXIDASE"/>
    <property type="match status" value="1"/>
</dbReference>
<dbReference type="InterPro" id="IPR009056">
    <property type="entry name" value="Cyt_c-like_dom"/>
</dbReference>
<comment type="PTM">
    <text evidence="8">Binds 2 heme groups per subunit.</text>
</comment>
<dbReference type="PROSITE" id="PS51007">
    <property type="entry name" value="CYTC"/>
    <property type="match status" value="2"/>
</dbReference>
<evidence type="ECO:0000259" key="10">
    <source>
        <dbReference type="PROSITE" id="PS51007"/>
    </source>
</evidence>
<dbReference type="InterPro" id="IPR023929">
    <property type="entry name" value="MbnH-like"/>
</dbReference>
<feature type="binding site" description="axial binding residue" evidence="9">
    <location>
        <position position="96"/>
    </location>
    <ligand>
        <name>heme c</name>
        <dbReference type="ChEBI" id="CHEBI:61717"/>
        <label>1</label>
    </ligand>
    <ligandPart>
        <name>Fe</name>
        <dbReference type="ChEBI" id="CHEBI:18248"/>
    </ligandPart>
</feature>
<feature type="binding site" description="axial binding residue" evidence="9">
    <location>
        <position position="249"/>
    </location>
    <ligand>
        <name>heme c</name>
        <dbReference type="ChEBI" id="CHEBI:61717"/>
        <label>2</label>
    </ligand>
    <ligandPart>
        <name>Fe</name>
        <dbReference type="ChEBI" id="CHEBI:18248"/>
    </ligandPart>
</feature>
<evidence type="ECO:0000256" key="8">
    <source>
        <dbReference type="PIRSR" id="PIRSR000294-1"/>
    </source>
</evidence>
<dbReference type="InterPro" id="IPR026259">
    <property type="entry name" value="MauG/Cytc_peroxidase"/>
</dbReference>
<dbReference type="InterPro" id="IPR004852">
    <property type="entry name" value="Di-haem_cyt_c_peroxidsae"/>
</dbReference>
<dbReference type="PANTHER" id="PTHR30600">
    <property type="entry name" value="CYTOCHROME C PEROXIDASE-RELATED"/>
    <property type="match status" value="1"/>
</dbReference>
<keyword evidence="2 8" id="KW-0349">Heme</keyword>
<evidence type="ECO:0000256" key="5">
    <source>
        <dbReference type="ARBA" id="ARBA00022764"/>
    </source>
</evidence>
<evidence type="ECO:0000256" key="3">
    <source>
        <dbReference type="ARBA" id="ARBA00022723"/>
    </source>
</evidence>
<comment type="cofactor">
    <cofactor evidence="8">
        <name>heme</name>
        <dbReference type="ChEBI" id="CHEBI:30413"/>
    </cofactor>
    <text evidence="8">Binds 2 heme groups.</text>
</comment>
<dbReference type="GO" id="GO:0046872">
    <property type="term" value="F:metal ion binding"/>
    <property type="evidence" value="ECO:0007669"/>
    <property type="project" value="UniProtKB-KW"/>
</dbReference>
<accession>A0A4R9GXC5</accession>
<dbReference type="GO" id="GO:0020037">
    <property type="term" value="F:heme binding"/>
    <property type="evidence" value="ECO:0007669"/>
    <property type="project" value="InterPro"/>
</dbReference>
<dbReference type="SUPFAM" id="SSF46626">
    <property type="entry name" value="Cytochrome c"/>
    <property type="match status" value="2"/>
</dbReference>
<keyword evidence="12" id="KW-1185">Reference proteome</keyword>
<dbReference type="PROSITE" id="PS51257">
    <property type="entry name" value="PROKAR_LIPOPROTEIN"/>
    <property type="match status" value="1"/>
</dbReference>
<dbReference type="EMBL" id="RQEY01000023">
    <property type="protein sequence ID" value="TGK36561.1"/>
    <property type="molecule type" value="Genomic_DNA"/>
</dbReference>
<feature type="binding site" description="covalent" evidence="8">
    <location>
        <position position="92"/>
    </location>
    <ligand>
        <name>heme c</name>
        <dbReference type="ChEBI" id="CHEBI:61717"/>
        <label>1</label>
    </ligand>
</feature>
<dbReference type="AlphaFoldDB" id="A0A4R9GXC5"/>
<evidence type="ECO:0000313" key="11">
    <source>
        <dbReference type="EMBL" id="TGK36561.1"/>
    </source>
</evidence>
<keyword evidence="5" id="KW-0574">Periplasm</keyword>
<name>A0A4R9GXC5_9LEPT</name>
<dbReference type="OrthoDB" id="9805202at2"/>
<dbReference type="Gene3D" id="1.10.760.10">
    <property type="entry name" value="Cytochrome c-like domain"/>
    <property type="match status" value="2"/>
</dbReference>
<evidence type="ECO:0000256" key="7">
    <source>
        <dbReference type="ARBA" id="ARBA00023004"/>
    </source>
</evidence>
<feature type="domain" description="Cytochrome c" evidence="10">
    <location>
        <begin position="229"/>
        <end position="369"/>
    </location>
</feature>
<organism evidence="11 12">
    <name type="scientific">Leptospira andrefontaineae</name>
    <dbReference type="NCBI Taxonomy" id="2484976"/>
    <lineage>
        <taxon>Bacteria</taxon>
        <taxon>Pseudomonadati</taxon>
        <taxon>Spirochaetota</taxon>
        <taxon>Spirochaetia</taxon>
        <taxon>Leptospirales</taxon>
        <taxon>Leptospiraceae</taxon>
        <taxon>Leptospira</taxon>
    </lineage>
</organism>
<keyword evidence="4" id="KW-0732">Signal</keyword>
<gene>
    <name evidence="11" type="ORF">EHO65_17340</name>
</gene>
<dbReference type="Proteomes" id="UP000298097">
    <property type="component" value="Unassembled WGS sequence"/>
</dbReference>
<dbReference type="GO" id="GO:0042597">
    <property type="term" value="C:periplasmic space"/>
    <property type="evidence" value="ECO:0007669"/>
    <property type="project" value="UniProtKB-SubCell"/>
</dbReference>
<feature type="binding site" description="covalent" evidence="8">
    <location>
        <position position="95"/>
    </location>
    <ligand>
        <name>heme c</name>
        <dbReference type="ChEBI" id="CHEBI:61717"/>
        <label>1</label>
    </ligand>
</feature>
<comment type="caution">
    <text evidence="11">The sequence shown here is derived from an EMBL/GenBank/DDBJ whole genome shotgun (WGS) entry which is preliminary data.</text>
</comment>
<dbReference type="NCBIfam" id="TIGR04039">
    <property type="entry name" value="MXAN_0977_Heme2"/>
    <property type="match status" value="1"/>
</dbReference>
<dbReference type="InterPro" id="IPR036909">
    <property type="entry name" value="Cyt_c-like_dom_sf"/>
</dbReference>
<reference evidence="11" key="1">
    <citation type="journal article" date="2019" name="PLoS Negl. Trop. Dis.">
        <title>Revisiting the worldwide diversity of Leptospira species in the environment.</title>
        <authorList>
            <person name="Vincent A.T."/>
            <person name="Schiettekatte O."/>
            <person name="Bourhy P."/>
            <person name="Veyrier F.J."/>
            <person name="Picardeau M."/>
        </authorList>
    </citation>
    <scope>NUCLEOTIDE SEQUENCE [LARGE SCALE GENOMIC DNA]</scope>
    <source>
        <strain evidence="11">201800301</strain>
    </source>
</reference>
<dbReference type="PIRSF" id="PIRSF000294">
    <property type="entry name" value="Cytochrome-c_peroxidase"/>
    <property type="match status" value="1"/>
</dbReference>
<keyword evidence="7 9" id="KW-0408">Iron</keyword>
<feature type="domain" description="Cytochrome c" evidence="10">
    <location>
        <begin position="70"/>
        <end position="206"/>
    </location>
</feature>
<evidence type="ECO:0000256" key="1">
    <source>
        <dbReference type="ARBA" id="ARBA00004418"/>
    </source>
</evidence>
<feature type="binding site" description="covalent" evidence="8">
    <location>
        <position position="245"/>
    </location>
    <ligand>
        <name>heme c</name>
        <dbReference type="ChEBI" id="CHEBI:61717"/>
        <label>2</label>
    </ligand>
</feature>
<evidence type="ECO:0000256" key="9">
    <source>
        <dbReference type="PIRSR" id="PIRSR000294-2"/>
    </source>
</evidence>
<evidence type="ECO:0000256" key="4">
    <source>
        <dbReference type="ARBA" id="ARBA00022729"/>
    </source>
</evidence>
<sequence>MKFLFYILFISFGFFSCENILDQKQKSSSLESLAFLAIPQNFVEGTPYQFDLPAGFPMPKIPSENPITVEKVDLGRFLFFDPRLSENETQSCSSCHNPATAFTDGRTVSIGSTGSNHPRNAQHLSNVAYNVRQTWANPLLKTLEQQALVPLFGEDPIELGMKDKEDVLFDRLKNDPQYQELFKEAYPSHSNPFNLSNIVSALASFQRTLISGNSAYDRYQAGDLSALSASAIRGKNLFFGERAECFHCHGGFNFTDTVLHTGTVFEEITFHNNGLDSSSFVSPNGGLYEFTFQESDRGKFRAPSLRNVELTAPYMHDGSIPDLLSVVNHYVNGGTGNGTTNPNRDVFVRSFSLSESEKQDLVEFLKSLTDTEFTTNPKFQDPF</sequence>
<keyword evidence="6" id="KW-0560">Oxidoreductase</keyword>
<dbReference type="GO" id="GO:0009055">
    <property type="term" value="F:electron transfer activity"/>
    <property type="evidence" value="ECO:0007669"/>
    <property type="project" value="InterPro"/>
</dbReference>
<evidence type="ECO:0000256" key="6">
    <source>
        <dbReference type="ARBA" id="ARBA00023002"/>
    </source>
</evidence>
<feature type="binding site" description="covalent" evidence="8">
    <location>
        <position position="248"/>
    </location>
    <ligand>
        <name>heme c</name>
        <dbReference type="ChEBI" id="CHEBI:61717"/>
        <label>2</label>
    </ligand>
</feature>
<dbReference type="Pfam" id="PF03150">
    <property type="entry name" value="CCP_MauG"/>
    <property type="match status" value="1"/>
</dbReference>
<evidence type="ECO:0000313" key="12">
    <source>
        <dbReference type="Proteomes" id="UP000298097"/>
    </source>
</evidence>
<comment type="subcellular location">
    <subcellularLocation>
        <location evidence="1">Periplasm</location>
    </subcellularLocation>
</comment>
<dbReference type="InterPro" id="IPR051395">
    <property type="entry name" value="Cytochrome_c_Peroxidase/MauG"/>
</dbReference>